<name>A0A9W7DVH3_9STRA</name>
<proteinExistence type="predicted"/>
<comment type="caution">
    <text evidence="1">The sequence shown here is derived from an EMBL/GenBank/DDBJ whole genome shotgun (WGS) entry which is preliminary data.</text>
</comment>
<keyword evidence="2" id="KW-1185">Reference proteome</keyword>
<dbReference type="Proteomes" id="UP001165082">
    <property type="component" value="Unassembled WGS sequence"/>
</dbReference>
<protein>
    <submittedName>
        <fullName evidence="1">Uncharacterized protein</fullName>
    </submittedName>
</protein>
<organism evidence="1 2">
    <name type="scientific">Triparma retinervis</name>
    <dbReference type="NCBI Taxonomy" id="2557542"/>
    <lineage>
        <taxon>Eukaryota</taxon>
        <taxon>Sar</taxon>
        <taxon>Stramenopiles</taxon>
        <taxon>Ochrophyta</taxon>
        <taxon>Bolidophyceae</taxon>
        <taxon>Parmales</taxon>
        <taxon>Triparmaceae</taxon>
        <taxon>Triparma</taxon>
    </lineage>
</organism>
<gene>
    <name evidence="1" type="ORF">TrRE_jg8483</name>
</gene>
<evidence type="ECO:0000313" key="2">
    <source>
        <dbReference type="Proteomes" id="UP001165082"/>
    </source>
</evidence>
<reference evidence="1" key="1">
    <citation type="submission" date="2022-07" db="EMBL/GenBank/DDBJ databases">
        <title>Genome analysis of Parmales, a sister group of diatoms, reveals the evolutionary specialization of diatoms from phago-mixotrophs to photoautotrophs.</title>
        <authorList>
            <person name="Ban H."/>
            <person name="Sato S."/>
            <person name="Yoshikawa S."/>
            <person name="Kazumasa Y."/>
            <person name="Nakamura Y."/>
            <person name="Ichinomiya M."/>
            <person name="Saitoh K."/>
            <person name="Sato N."/>
            <person name="Blanc-Mathieu R."/>
            <person name="Endo H."/>
            <person name="Kuwata A."/>
            <person name="Ogata H."/>
        </authorList>
    </citation>
    <scope>NUCLEOTIDE SEQUENCE</scope>
</reference>
<sequence length="98" mass="10868">MTATTNVELPVVSPRDIQGTAENGDGTMIGSTEIDFTPVRSQNLCEKLFGCFGNGDGRWMKKEMERNRAMTDRAVEKAQEDVKASALKDTNEVREDVK</sequence>
<evidence type="ECO:0000313" key="1">
    <source>
        <dbReference type="EMBL" id="GMH56492.1"/>
    </source>
</evidence>
<feature type="non-terminal residue" evidence="1">
    <location>
        <position position="98"/>
    </location>
</feature>
<accession>A0A9W7DVH3</accession>
<dbReference type="AlphaFoldDB" id="A0A9W7DVH3"/>
<dbReference type="EMBL" id="BRXZ01004875">
    <property type="protein sequence ID" value="GMH56492.1"/>
    <property type="molecule type" value="Genomic_DNA"/>
</dbReference>